<dbReference type="AlphaFoldDB" id="A0A537KCG2"/>
<accession>A0A537KCG2</accession>
<dbReference type="Proteomes" id="UP000318509">
    <property type="component" value="Unassembled WGS sequence"/>
</dbReference>
<comment type="caution">
    <text evidence="1">The sequence shown here is derived from an EMBL/GenBank/DDBJ whole genome shotgun (WGS) entry which is preliminary data.</text>
</comment>
<proteinExistence type="predicted"/>
<organism evidence="1 2">
    <name type="scientific">Candidatus Segetimicrobium genomatis</name>
    <dbReference type="NCBI Taxonomy" id="2569760"/>
    <lineage>
        <taxon>Bacteria</taxon>
        <taxon>Bacillati</taxon>
        <taxon>Candidatus Sysuimicrobiota</taxon>
        <taxon>Candidatus Sysuimicrobiia</taxon>
        <taxon>Candidatus Sysuimicrobiales</taxon>
        <taxon>Candidatus Segetimicrobiaceae</taxon>
        <taxon>Candidatus Segetimicrobium</taxon>
    </lineage>
</organism>
<gene>
    <name evidence="1" type="ORF">E6H00_01550</name>
</gene>
<sequence>MRFAISHGLTLVISGVLLVGMLGWPAPIRAQLGTTTVVTTGTTTAALADTGALAAGSTDALQASALTGDIPAGLLAGNALHATAIGYPNQIDSEASLADLVLGAAGTTIGADFVMARASEVLGTAGVANSEVDNLSINGIPVVVTGAPNQSIGIPGGGAMILNEQQTLADGTIVVNALHITIPGVEDVVIATATAGASGGRAAAARASF</sequence>
<name>A0A537KCG2_9BACT</name>
<evidence type="ECO:0000313" key="1">
    <source>
        <dbReference type="EMBL" id="TMI93222.1"/>
    </source>
</evidence>
<reference evidence="1 2" key="1">
    <citation type="journal article" date="2019" name="Nat. Microbiol.">
        <title>Mediterranean grassland soil C-N compound turnover is dependent on rainfall and depth, and is mediated by genomically divergent microorganisms.</title>
        <authorList>
            <person name="Diamond S."/>
            <person name="Andeer P.F."/>
            <person name="Li Z."/>
            <person name="Crits-Christoph A."/>
            <person name="Burstein D."/>
            <person name="Anantharaman K."/>
            <person name="Lane K.R."/>
            <person name="Thomas B.C."/>
            <person name="Pan C."/>
            <person name="Northen T.R."/>
            <person name="Banfield J.F."/>
        </authorList>
    </citation>
    <scope>NUCLEOTIDE SEQUENCE [LARGE SCALE GENOMIC DNA]</scope>
    <source>
        <strain evidence="1">NP_3</strain>
    </source>
</reference>
<dbReference type="NCBIfam" id="NF040603">
    <property type="entry name" value="choice_anch_P"/>
    <property type="match status" value="1"/>
</dbReference>
<dbReference type="EMBL" id="VBAK01000034">
    <property type="protein sequence ID" value="TMI93222.1"/>
    <property type="molecule type" value="Genomic_DNA"/>
</dbReference>
<protein>
    <submittedName>
        <fullName evidence="1">Uncharacterized protein</fullName>
    </submittedName>
</protein>
<evidence type="ECO:0000313" key="2">
    <source>
        <dbReference type="Proteomes" id="UP000318509"/>
    </source>
</evidence>